<evidence type="ECO:0000313" key="2">
    <source>
        <dbReference type="Proteomes" id="UP000827976"/>
    </source>
</evidence>
<name>A0ACB7U2V9_DIOAL</name>
<protein>
    <submittedName>
        <fullName evidence="1">DnaJ domain-containing protein</fullName>
    </submittedName>
</protein>
<dbReference type="EMBL" id="CM037029">
    <property type="protein sequence ID" value="KAH7654661.1"/>
    <property type="molecule type" value="Genomic_DNA"/>
</dbReference>
<comment type="caution">
    <text evidence="1">The sequence shown here is derived from an EMBL/GenBank/DDBJ whole genome shotgun (WGS) entry which is preliminary data.</text>
</comment>
<organism evidence="1 2">
    <name type="scientific">Dioscorea alata</name>
    <name type="common">Purple yam</name>
    <dbReference type="NCBI Taxonomy" id="55571"/>
    <lineage>
        <taxon>Eukaryota</taxon>
        <taxon>Viridiplantae</taxon>
        <taxon>Streptophyta</taxon>
        <taxon>Embryophyta</taxon>
        <taxon>Tracheophyta</taxon>
        <taxon>Spermatophyta</taxon>
        <taxon>Magnoliopsida</taxon>
        <taxon>Liliopsida</taxon>
        <taxon>Dioscoreales</taxon>
        <taxon>Dioscoreaceae</taxon>
        <taxon>Dioscorea</taxon>
    </lineage>
</organism>
<accession>A0ACB7U2V9</accession>
<dbReference type="Proteomes" id="UP000827976">
    <property type="component" value="Chromosome 19"/>
</dbReference>
<reference evidence="2" key="1">
    <citation type="journal article" date="2022" name="Nat. Commun.">
        <title>Chromosome evolution and the genetic basis of agronomically important traits in greater yam.</title>
        <authorList>
            <person name="Bredeson J.V."/>
            <person name="Lyons J.B."/>
            <person name="Oniyinde I.O."/>
            <person name="Okereke N.R."/>
            <person name="Kolade O."/>
            <person name="Nnabue I."/>
            <person name="Nwadili C.O."/>
            <person name="Hribova E."/>
            <person name="Parker M."/>
            <person name="Nwogha J."/>
            <person name="Shu S."/>
            <person name="Carlson J."/>
            <person name="Kariba R."/>
            <person name="Muthemba S."/>
            <person name="Knop K."/>
            <person name="Barton G.J."/>
            <person name="Sherwood A.V."/>
            <person name="Lopez-Montes A."/>
            <person name="Asiedu R."/>
            <person name="Jamnadass R."/>
            <person name="Muchugi A."/>
            <person name="Goodstein D."/>
            <person name="Egesi C.N."/>
            <person name="Featherston J."/>
            <person name="Asfaw A."/>
            <person name="Simpson G.G."/>
            <person name="Dolezel J."/>
            <person name="Hendre P.S."/>
            <person name="Van Deynze A."/>
            <person name="Kumar P.L."/>
            <person name="Obidiegwu J.E."/>
            <person name="Bhattacharjee R."/>
            <person name="Rokhsar D.S."/>
        </authorList>
    </citation>
    <scope>NUCLEOTIDE SEQUENCE [LARGE SCALE GENOMIC DNA]</scope>
    <source>
        <strain evidence="2">cv. TDa95/00328</strain>
    </source>
</reference>
<proteinExistence type="predicted"/>
<evidence type="ECO:0000313" key="1">
    <source>
        <dbReference type="EMBL" id="KAH7654661.1"/>
    </source>
</evidence>
<sequence>MSRDEFGFDKEGRGHGFHGFPFGVDGFLSLVLKPKDYYQILEVGSDASDETIRSNFIRLALKWHPDKRKDEDGATSRFQQINEAYQVLSDPVKRQEYDEKGIRNIQGSSINNYLNQNKGMILTCHGLGSGFSMW</sequence>
<keyword evidence="2" id="KW-1185">Reference proteome</keyword>
<gene>
    <name evidence="1" type="ORF">IHE45_19G156200</name>
</gene>